<evidence type="ECO:0000313" key="4">
    <source>
        <dbReference type="EMBL" id="MFB6391638.1"/>
    </source>
</evidence>
<evidence type="ECO:0000259" key="3">
    <source>
        <dbReference type="Pfam" id="PF20059"/>
    </source>
</evidence>
<evidence type="ECO:0000313" key="5">
    <source>
        <dbReference type="Proteomes" id="UP001582793"/>
    </source>
</evidence>
<dbReference type="Pfam" id="PF20059">
    <property type="entry name" value="DUF6458"/>
    <property type="match status" value="1"/>
</dbReference>
<gene>
    <name evidence="4" type="ORF">AAFH96_00775</name>
</gene>
<feature type="transmembrane region" description="Helical" evidence="2">
    <location>
        <begin position="32"/>
        <end position="52"/>
    </location>
</feature>
<keyword evidence="2" id="KW-1133">Transmembrane helix</keyword>
<feature type="domain" description="DUF6458" evidence="3">
    <location>
        <begin position="1"/>
        <end position="57"/>
    </location>
</feature>
<sequence length="97" mass="10753">MGIGGGIFLISIGAILAFAVRADVWWIDIRAVGWVLVLAGVTMITVTLWYWADRRRRTRRLIVEENRLSHSTSIHQAPAELPSASPPPANPLPPEKK</sequence>
<feature type="compositionally biased region" description="Pro residues" evidence="1">
    <location>
        <begin position="84"/>
        <end position="97"/>
    </location>
</feature>
<dbReference type="EMBL" id="JBCGDC010000002">
    <property type="protein sequence ID" value="MFB6391638.1"/>
    <property type="molecule type" value="Genomic_DNA"/>
</dbReference>
<keyword evidence="5" id="KW-1185">Reference proteome</keyword>
<comment type="caution">
    <text evidence="4">The sequence shown here is derived from an EMBL/GenBank/DDBJ whole genome shotgun (WGS) entry which is preliminary data.</text>
</comment>
<organism evidence="4 5">
    <name type="scientific">Polymorphospora lycopeni</name>
    <dbReference type="NCBI Taxonomy" id="3140240"/>
    <lineage>
        <taxon>Bacteria</taxon>
        <taxon>Bacillati</taxon>
        <taxon>Actinomycetota</taxon>
        <taxon>Actinomycetes</taxon>
        <taxon>Micromonosporales</taxon>
        <taxon>Micromonosporaceae</taxon>
        <taxon>Polymorphospora</taxon>
    </lineage>
</organism>
<protein>
    <submittedName>
        <fullName evidence="4">DUF6458 family protein</fullName>
    </submittedName>
</protein>
<evidence type="ECO:0000256" key="1">
    <source>
        <dbReference type="SAM" id="MobiDB-lite"/>
    </source>
</evidence>
<feature type="region of interest" description="Disordered" evidence="1">
    <location>
        <begin position="68"/>
        <end position="97"/>
    </location>
</feature>
<dbReference type="Proteomes" id="UP001582793">
    <property type="component" value="Unassembled WGS sequence"/>
</dbReference>
<keyword evidence="2" id="KW-0812">Transmembrane</keyword>
<evidence type="ECO:0000256" key="2">
    <source>
        <dbReference type="SAM" id="Phobius"/>
    </source>
</evidence>
<dbReference type="InterPro" id="IPR045597">
    <property type="entry name" value="DUF6458"/>
</dbReference>
<proteinExistence type="predicted"/>
<keyword evidence="2" id="KW-0472">Membrane</keyword>
<reference evidence="4 5" key="1">
    <citation type="submission" date="2024-04" db="EMBL/GenBank/DDBJ databases">
        <title>Polymorphospora sp. isolated from Baiyangdian Lake in Xiong'an New Area.</title>
        <authorList>
            <person name="Zhang X."/>
            <person name="Liu J."/>
        </authorList>
    </citation>
    <scope>NUCLEOTIDE SEQUENCE [LARGE SCALE GENOMIC DNA]</scope>
    <source>
        <strain evidence="4 5">2-325</strain>
    </source>
</reference>
<dbReference type="RefSeq" id="WP_357543103.1">
    <property type="nucleotide sequence ID" value="NZ_JBCGDC010000002.1"/>
</dbReference>
<name>A0ABV5CLF2_9ACTN</name>
<accession>A0ABV5CLF2</accession>